<sequence length="143" mass="16848">MLAQADISDVELKQRWRLYWINCIFDFSSLKFQELSWVNHSEKWPSSYEECTSAYFDNLGLYKGYEKAIEAGNVSEIEASKASTFHDLANFYDEPSQDPQDILNDEEWLEVVEAAGVFWTYLKETLTHPREVERIEKLEKEFS</sequence>
<name>A0A1W1BWD1_9ZZZZ</name>
<dbReference type="EMBL" id="FPHF01000042">
    <property type="protein sequence ID" value="SFV57794.1"/>
    <property type="molecule type" value="Genomic_DNA"/>
</dbReference>
<reference evidence="1" key="1">
    <citation type="submission" date="2016-10" db="EMBL/GenBank/DDBJ databases">
        <authorList>
            <person name="de Groot N.N."/>
        </authorList>
    </citation>
    <scope>NUCLEOTIDE SEQUENCE</scope>
</reference>
<accession>A0A1W1BWD1</accession>
<organism evidence="1">
    <name type="scientific">hydrothermal vent metagenome</name>
    <dbReference type="NCBI Taxonomy" id="652676"/>
    <lineage>
        <taxon>unclassified sequences</taxon>
        <taxon>metagenomes</taxon>
        <taxon>ecological metagenomes</taxon>
    </lineage>
</organism>
<protein>
    <submittedName>
        <fullName evidence="1">Uncharacterized protein</fullName>
    </submittedName>
</protein>
<evidence type="ECO:0000313" key="1">
    <source>
        <dbReference type="EMBL" id="SFV57794.1"/>
    </source>
</evidence>
<gene>
    <name evidence="1" type="ORF">MNB_SM-4-1122</name>
</gene>
<proteinExistence type="predicted"/>
<dbReference type="AlphaFoldDB" id="A0A1W1BWD1"/>